<evidence type="ECO:0000313" key="4">
    <source>
        <dbReference type="EMBL" id="UXZ05183.1"/>
    </source>
</evidence>
<evidence type="ECO:0000256" key="1">
    <source>
        <dbReference type="ARBA" id="ARBA00004948"/>
    </source>
</evidence>
<proteinExistence type="predicted"/>
<keyword evidence="4" id="KW-0808">Transferase</keyword>
<evidence type="ECO:0000256" key="2">
    <source>
        <dbReference type="ARBA" id="ARBA00012135"/>
    </source>
</evidence>
<dbReference type="CDD" id="cd01169">
    <property type="entry name" value="HMPP_kinase"/>
    <property type="match status" value="1"/>
</dbReference>
<keyword evidence="5" id="KW-1185">Reference proteome</keyword>
<dbReference type="GO" id="GO:0008972">
    <property type="term" value="F:phosphomethylpyrimidine kinase activity"/>
    <property type="evidence" value="ECO:0007669"/>
    <property type="project" value="UniProtKB-EC"/>
</dbReference>
<dbReference type="PANTHER" id="PTHR20858">
    <property type="entry name" value="PHOSPHOMETHYLPYRIMIDINE KINASE"/>
    <property type="match status" value="1"/>
</dbReference>
<dbReference type="RefSeq" id="WP_263076683.1">
    <property type="nucleotide sequence ID" value="NZ_CP089977.1"/>
</dbReference>
<gene>
    <name evidence="4" type="primary">thiD</name>
    <name evidence="4" type="ORF">LU297_01655</name>
</gene>
<dbReference type="InterPro" id="IPR004399">
    <property type="entry name" value="HMP/HMP-P_kinase_dom"/>
</dbReference>
<dbReference type="SUPFAM" id="SSF53613">
    <property type="entry name" value="Ribokinase-like"/>
    <property type="match status" value="1"/>
</dbReference>
<organism evidence="4 5">
    <name type="scientific">Moraxella nasicaprae</name>
    <dbReference type="NCBI Taxonomy" id="2904122"/>
    <lineage>
        <taxon>Bacteria</taxon>
        <taxon>Pseudomonadati</taxon>
        <taxon>Pseudomonadota</taxon>
        <taxon>Gammaproteobacteria</taxon>
        <taxon>Moraxellales</taxon>
        <taxon>Moraxellaceae</taxon>
        <taxon>Moraxella</taxon>
    </lineage>
</organism>
<dbReference type="InterPro" id="IPR029056">
    <property type="entry name" value="Ribokinase-like"/>
</dbReference>
<reference evidence="4" key="1">
    <citation type="submission" date="2021-12" db="EMBL/GenBank/DDBJ databases">
        <title>taxonomy of Moraxella sp. ZY201224.</title>
        <authorList>
            <person name="Li F."/>
        </authorList>
    </citation>
    <scope>NUCLEOTIDE SEQUENCE</scope>
    <source>
        <strain evidence="4">ZY201224</strain>
    </source>
</reference>
<sequence>MMYQALTIAGSDSGGGAGIQADLKTFGLCGVFGTSVITAITAQNTKGVFDIHQIPPKTITSQLHAVVDDFSIKACKIGMLGDVASIQAVYDFLVQHKASVGKLIIDPVMIAKGGANLLQENAVTALIKLLPLADVITPNIPEAQVLTGLSISDDDSLQLAIDKLHQMGIKGVIIKGGHRDDEWCRDWVSVGGSRFFVEQRRILQSGTHGTGCSFSACLTAQLAKGVPMMDAIKDAKAFITHAIANPIKVGGGINPVNHWAGADAIKARKHLL</sequence>
<protein>
    <recommendedName>
        <fullName evidence="2">hydroxymethylpyrimidine kinase</fullName>
        <ecNumber evidence="2">2.7.1.49</ecNumber>
    </recommendedName>
</protein>
<dbReference type="Gene3D" id="3.40.1190.20">
    <property type="match status" value="1"/>
</dbReference>
<accession>A0ABY6F553</accession>
<dbReference type="InterPro" id="IPR013749">
    <property type="entry name" value="PM/HMP-P_kinase-1"/>
</dbReference>
<evidence type="ECO:0000313" key="5">
    <source>
        <dbReference type="Proteomes" id="UP001063782"/>
    </source>
</evidence>
<comment type="pathway">
    <text evidence="1">Cofactor biosynthesis; thiamine diphosphate biosynthesis.</text>
</comment>
<feature type="domain" description="Pyridoxamine kinase/Phosphomethylpyrimidine kinase" evidence="3">
    <location>
        <begin position="12"/>
        <end position="257"/>
    </location>
</feature>
<dbReference type="Proteomes" id="UP001063782">
    <property type="component" value="Chromosome"/>
</dbReference>
<dbReference type="GO" id="GO:0008902">
    <property type="term" value="F:hydroxymethylpyrimidine kinase activity"/>
    <property type="evidence" value="ECO:0007669"/>
    <property type="project" value="UniProtKB-EC"/>
</dbReference>
<dbReference type="Pfam" id="PF08543">
    <property type="entry name" value="Phos_pyr_kin"/>
    <property type="match status" value="1"/>
</dbReference>
<dbReference type="PANTHER" id="PTHR20858:SF17">
    <property type="entry name" value="HYDROXYMETHYLPYRIMIDINE_PHOSPHOMETHYLPYRIMIDINE KINASE THI20-RELATED"/>
    <property type="match status" value="1"/>
</dbReference>
<dbReference type="EMBL" id="CP089977">
    <property type="protein sequence ID" value="UXZ05183.1"/>
    <property type="molecule type" value="Genomic_DNA"/>
</dbReference>
<keyword evidence="4" id="KW-0418">Kinase</keyword>
<dbReference type="NCBIfam" id="TIGR00097">
    <property type="entry name" value="HMP-P_kinase"/>
    <property type="match status" value="1"/>
</dbReference>
<dbReference type="EC" id="2.7.1.49" evidence="2"/>
<evidence type="ECO:0000259" key="3">
    <source>
        <dbReference type="Pfam" id="PF08543"/>
    </source>
</evidence>
<name>A0ABY6F553_9GAMM</name>